<name>A0A011AHC1_9ACTN</name>
<dbReference type="Gene3D" id="1.20.1440.30">
    <property type="entry name" value="Biosynthetic Protein domain"/>
    <property type="match status" value="1"/>
</dbReference>
<dbReference type="EMBL" id="JFBT01000001">
    <property type="protein sequence ID" value="EXG81416.1"/>
    <property type="molecule type" value="Genomic_DNA"/>
</dbReference>
<dbReference type="HOGENOM" id="CLU_026490_2_2_11"/>
<dbReference type="SUPFAM" id="SSF159501">
    <property type="entry name" value="EreA/ChaN-like"/>
    <property type="match status" value="1"/>
</dbReference>
<proteinExistence type="predicted"/>
<dbReference type="PATRIC" id="fig|927661.3.peg.2491"/>
<dbReference type="Gene3D" id="3.40.1660.10">
    <property type="entry name" value="EreA-like (biosynthetic domain)"/>
    <property type="match status" value="1"/>
</dbReference>
<protein>
    <submittedName>
        <fullName evidence="1">Erythromycin esterase-like enzyme</fullName>
    </submittedName>
</protein>
<comment type="caution">
    <text evidence="1">The sequence shown here is derived from an EMBL/GenBank/DDBJ whole genome shotgun (WGS) entry which is preliminary data.</text>
</comment>
<dbReference type="Proteomes" id="UP000021053">
    <property type="component" value="Unassembled WGS sequence"/>
</dbReference>
<gene>
    <name evidence="1" type="ORF">CryarDRAFT_2530</name>
</gene>
<dbReference type="AlphaFoldDB" id="A0A011AHC1"/>
<dbReference type="Gene3D" id="3.30.1870.10">
    <property type="entry name" value="EreA-like, domain 2"/>
    <property type="match status" value="1"/>
</dbReference>
<dbReference type="InterPro" id="IPR052036">
    <property type="entry name" value="Hydrolase/PRTase-associated"/>
</dbReference>
<dbReference type="Pfam" id="PF05139">
    <property type="entry name" value="Erythro_esteras"/>
    <property type="match status" value="1"/>
</dbReference>
<reference evidence="1 2" key="1">
    <citation type="submission" date="2013-07" db="EMBL/GenBank/DDBJ databases">
        <authorList>
            <consortium name="DOE Joint Genome Institute"/>
            <person name="Eisen J."/>
            <person name="Huntemann M."/>
            <person name="Han J."/>
            <person name="Chen A."/>
            <person name="Kyrpides N."/>
            <person name="Mavromatis K."/>
            <person name="Markowitz V."/>
            <person name="Palaniappan K."/>
            <person name="Ivanova N."/>
            <person name="Schaumberg A."/>
            <person name="Pati A."/>
            <person name="Liolios K."/>
            <person name="Nordberg H.P."/>
            <person name="Cantor M.N."/>
            <person name="Hua S.X."/>
            <person name="Woyke T."/>
        </authorList>
    </citation>
    <scope>NUCLEOTIDE SEQUENCE [LARGE SCALE GENOMIC DNA]</scope>
    <source>
        <strain evidence="1 2">DSM 44712</strain>
    </source>
</reference>
<dbReference type="RefSeq" id="WP_157017614.1">
    <property type="nucleotide sequence ID" value="NZ_KK073874.1"/>
</dbReference>
<evidence type="ECO:0000313" key="1">
    <source>
        <dbReference type="EMBL" id="EXG81416.1"/>
    </source>
</evidence>
<dbReference type="OrthoDB" id="9810066at2"/>
<dbReference type="PANTHER" id="PTHR31299:SF0">
    <property type="entry name" value="ESTERASE, PUTATIVE (AFU_ORTHOLOGUE AFUA_1G05850)-RELATED"/>
    <property type="match status" value="1"/>
</dbReference>
<dbReference type="InterPro" id="IPR007815">
    <property type="entry name" value="Emycin_Estase"/>
</dbReference>
<keyword evidence="2" id="KW-1185">Reference proteome</keyword>
<dbReference type="GO" id="GO:0046677">
    <property type="term" value="P:response to antibiotic"/>
    <property type="evidence" value="ECO:0007669"/>
    <property type="project" value="InterPro"/>
</dbReference>
<evidence type="ECO:0000313" key="2">
    <source>
        <dbReference type="Proteomes" id="UP000021053"/>
    </source>
</evidence>
<accession>A0A011AHC1</accession>
<sequence length="385" mass="41074">MFATYVTDNFRPLRTVEPDPPFDDLEPMLTGARVVAIGESAHWVREYTLFRYRLLRALAARGGPVVFALESGFSEGQLVSDWLSGGSGDVRSVADEGITYRMGQCAEMRDQLTWMRSAGVGYAGLDLPGSAATPLPALHRLPAGLPFVEDLITRTEKFASEHALHTYAAYAALAETDRDALTARWASLSAWADVRVPGLDPVVRHEIRLGALFDQMLRGHATRSALAAAARDRAMAETVLWLLERHPDAVIVLGAANGHLQRTPLSVPGLEVSPAGHHLASHLGPEYLAVAVTAVGGRTPARRPAPSAPGGVEVTVVDLEPPRADAIEAALPGRLGVLDLREARGLPDAPTAIRVQHTYVEGPVAEAYDFVVGVPSTTVAGFLAG</sequence>
<dbReference type="CDD" id="cd14728">
    <property type="entry name" value="Ere-like"/>
    <property type="match status" value="1"/>
</dbReference>
<dbReference type="PANTHER" id="PTHR31299">
    <property type="entry name" value="ESTERASE, PUTATIVE (AFU_ORTHOLOGUE AFUA_1G05850)-RELATED"/>
    <property type="match status" value="1"/>
</dbReference>
<organism evidence="1 2">
    <name type="scientific">Cryptosporangium arvum DSM 44712</name>
    <dbReference type="NCBI Taxonomy" id="927661"/>
    <lineage>
        <taxon>Bacteria</taxon>
        <taxon>Bacillati</taxon>
        <taxon>Actinomycetota</taxon>
        <taxon>Actinomycetes</taxon>
        <taxon>Cryptosporangiales</taxon>
        <taxon>Cryptosporangiaceae</taxon>
        <taxon>Cryptosporangium</taxon>
    </lineage>
</organism>